<evidence type="ECO:0000256" key="1">
    <source>
        <dbReference type="ARBA" id="ARBA00022676"/>
    </source>
</evidence>
<dbReference type="CDD" id="cd03789">
    <property type="entry name" value="GT9_LPS_heptosyltransferase"/>
    <property type="match status" value="1"/>
</dbReference>
<dbReference type="Gene3D" id="3.40.50.2000">
    <property type="entry name" value="Glycogen Phosphorylase B"/>
    <property type="match status" value="1"/>
</dbReference>
<comment type="caution">
    <text evidence="3">The sequence shown here is derived from an EMBL/GenBank/DDBJ whole genome shotgun (WGS) entry which is preliminary data.</text>
</comment>
<name>T1BTQ4_9ZZZZ</name>
<sequence>MNARQHLQLVIRKSKRLLEFLAFGLFDTVVLASVPRSRHKTAGTAIVQLKRLGDYFLWLPYGLVLAKTLALRKEEMRFVVNQEWAERIPEDFPGCAIHPIDVRRLVRDWGYRAKTLRVLRRLAVTQTIQAIYPRDVSIIDDAIVRALGGRTVGFDAVFPDRPWLDRIVSRRLYRQLLPALPGVHQHVRYRHLLQGMGIETGPVISSGGSDAGSESGRGRPAYFVIAPGASRASRCWPPERFIALGRRVLDHEPGWVAIVAGTGPESRMGQQIARALGPRALNRAGATSLREFIALIAGARIVLGNDSAAGHIAAWYGVPSVIALGGMDFGRCYPYDPYLAPVAELPLSVSSPMDCFGCQGTCRYPVIPGRCAPCLEAVGVEAMWEAVKRVLSETVNR</sequence>
<dbReference type="InterPro" id="IPR002201">
    <property type="entry name" value="Glyco_trans_9"/>
</dbReference>
<dbReference type="EC" id="2.4.-.-" evidence="3"/>
<evidence type="ECO:0000313" key="3">
    <source>
        <dbReference type="EMBL" id="EQD71933.1"/>
    </source>
</evidence>
<evidence type="ECO:0000256" key="2">
    <source>
        <dbReference type="ARBA" id="ARBA00022679"/>
    </source>
</evidence>
<accession>T1BTQ4</accession>
<gene>
    <name evidence="3" type="ORF">B1B_04181</name>
</gene>
<dbReference type="AlphaFoldDB" id="T1BTQ4"/>
<dbReference type="GO" id="GO:0008713">
    <property type="term" value="F:ADP-heptose-lipopolysaccharide heptosyltransferase activity"/>
    <property type="evidence" value="ECO:0007669"/>
    <property type="project" value="TreeGrafter"/>
</dbReference>
<keyword evidence="2 3" id="KW-0808">Transferase</keyword>
<dbReference type="EMBL" id="AUZY01002625">
    <property type="protein sequence ID" value="EQD71933.1"/>
    <property type="molecule type" value="Genomic_DNA"/>
</dbReference>
<dbReference type="SUPFAM" id="SSF53756">
    <property type="entry name" value="UDP-Glycosyltransferase/glycogen phosphorylase"/>
    <property type="match status" value="1"/>
</dbReference>
<dbReference type="PANTHER" id="PTHR30160:SF1">
    <property type="entry name" value="LIPOPOLYSACCHARIDE 1,2-N-ACETYLGLUCOSAMINETRANSFERASE-RELATED"/>
    <property type="match status" value="1"/>
</dbReference>
<keyword evidence="1 3" id="KW-0328">Glycosyltransferase</keyword>
<organism evidence="3">
    <name type="scientific">mine drainage metagenome</name>
    <dbReference type="NCBI Taxonomy" id="410659"/>
    <lineage>
        <taxon>unclassified sequences</taxon>
        <taxon>metagenomes</taxon>
        <taxon>ecological metagenomes</taxon>
    </lineage>
</organism>
<protein>
    <submittedName>
        <fullName evidence="3">Glycosyl transferase family 9</fullName>
        <ecNumber evidence="3">2.4.-.-</ecNumber>
    </submittedName>
</protein>
<dbReference type="PANTHER" id="PTHR30160">
    <property type="entry name" value="TETRAACYLDISACCHARIDE 4'-KINASE-RELATED"/>
    <property type="match status" value="1"/>
</dbReference>
<dbReference type="InterPro" id="IPR051199">
    <property type="entry name" value="LPS_LOS_Heptosyltrfase"/>
</dbReference>
<dbReference type="Pfam" id="PF01075">
    <property type="entry name" value="Glyco_transf_9"/>
    <property type="match status" value="1"/>
</dbReference>
<proteinExistence type="predicted"/>
<reference evidence="3" key="1">
    <citation type="submission" date="2013-08" db="EMBL/GenBank/DDBJ databases">
        <authorList>
            <person name="Mendez C."/>
            <person name="Richter M."/>
            <person name="Ferrer M."/>
            <person name="Sanchez J."/>
        </authorList>
    </citation>
    <scope>NUCLEOTIDE SEQUENCE</scope>
</reference>
<dbReference type="GO" id="GO:0009244">
    <property type="term" value="P:lipopolysaccharide core region biosynthetic process"/>
    <property type="evidence" value="ECO:0007669"/>
    <property type="project" value="TreeGrafter"/>
</dbReference>
<dbReference type="GO" id="GO:0005829">
    <property type="term" value="C:cytosol"/>
    <property type="evidence" value="ECO:0007669"/>
    <property type="project" value="TreeGrafter"/>
</dbReference>
<reference evidence="3" key="2">
    <citation type="journal article" date="2014" name="ISME J.">
        <title>Microbial stratification in low pH oxic and suboxic macroscopic growths along an acid mine drainage.</title>
        <authorList>
            <person name="Mendez-Garcia C."/>
            <person name="Mesa V."/>
            <person name="Sprenger R.R."/>
            <person name="Richter M."/>
            <person name="Diez M.S."/>
            <person name="Solano J."/>
            <person name="Bargiela R."/>
            <person name="Golyshina O.V."/>
            <person name="Manteca A."/>
            <person name="Ramos J.L."/>
            <person name="Gallego J.R."/>
            <person name="Llorente I."/>
            <person name="Martins Dos Santos V.A."/>
            <person name="Jensen O.N."/>
            <person name="Pelaez A.I."/>
            <person name="Sanchez J."/>
            <person name="Ferrer M."/>
        </authorList>
    </citation>
    <scope>NUCLEOTIDE SEQUENCE</scope>
</reference>